<evidence type="ECO:0000256" key="5">
    <source>
        <dbReference type="ARBA" id="ARBA00023242"/>
    </source>
</evidence>
<feature type="region of interest" description="Disordered" evidence="6">
    <location>
        <begin position="74"/>
        <end position="97"/>
    </location>
</feature>
<feature type="compositionally biased region" description="Acidic residues" evidence="6">
    <location>
        <begin position="392"/>
        <end position="416"/>
    </location>
</feature>
<feature type="compositionally biased region" description="Low complexity" evidence="6">
    <location>
        <begin position="81"/>
        <end position="90"/>
    </location>
</feature>
<evidence type="ECO:0008006" key="9">
    <source>
        <dbReference type="Google" id="ProtNLM"/>
    </source>
</evidence>
<gene>
    <name evidence="7" type="ORF">K402DRAFT_103452</name>
</gene>
<reference evidence="7" key="1">
    <citation type="journal article" date="2020" name="Stud. Mycol.">
        <title>101 Dothideomycetes genomes: a test case for predicting lifestyles and emergence of pathogens.</title>
        <authorList>
            <person name="Haridas S."/>
            <person name="Albert R."/>
            <person name="Binder M."/>
            <person name="Bloem J."/>
            <person name="Labutti K."/>
            <person name="Salamov A."/>
            <person name="Andreopoulos B."/>
            <person name="Baker S."/>
            <person name="Barry K."/>
            <person name="Bills G."/>
            <person name="Bluhm B."/>
            <person name="Cannon C."/>
            <person name="Castanera R."/>
            <person name="Culley D."/>
            <person name="Daum C."/>
            <person name="Ezra D."/>
            <person name="Gonzalez J."/>
            <person name="Henrissat B."/>
            <person name="Kuo A."/>
            <person name="Liang C."/>
            <person name="Lipzen A."/>
            <person name="Lutzoni F."/>
            <person name="Magnuson J."/>
            <person name="Mondo S."/>
            <person name="Nolan M."/>
            <person name="Ohm R."/>
            <person name="Pangilinan J."/>
            <person name="Park H.-J."/>
            <person name="Ramirez L."/>
            <person name="Alfaro M."/>
            <person name="Sun H."/>
            <person name="Tritt A."/>
            <person name="Yoshinaga Y."/>
            <person name="Zwiers L.-H."/>
            <person name="Turgeon B."/>
            <person name="Goodwin S."/>
            <person name="Spatafora J."/>
            <person name="Crous P."/>
            <person name="Grigoriev I."/>
        </authorList>
    </citation>
    <scope>NUCLEOTIDE SEQUENCE</scope>
    <source>
        <strain evidence="7">CBS 113979</strain>
    </source>
</reference>
<feature type="compositionally biased region" description="Basic and acidic residues" evidence="6">
    <location>
        <begin position="258"/>
        <end position="268"/>
    </location>
</feature>
<accession>A0A6G1GX74</accession>
<dbReference type="GO" id="GO:0006281">
    <property type="term" value="P:DNA repair"/>
    <property type="evidence" value="ECO:0007669"/>
    <property type="project" value="UniProtKB-KW"/>
</dbReference>
<feature type="region of interest" description="Disordered" evidence="6">
    <location>
        <begin position="258"/>
        <end position="295"/>
    </location>
</feature>
<dbReference type="OrthoDB" id="337581at2759"/>
<protein>
    <recommendedName>
        <fullName evidence="9">Rad1-domain-containing protein</fullName>
    </recommendedName>
</protein>
<dbReference type="GO" id="GO:0030896">
    <property type="term" value="C:checkpoint clamp complex"/>
    <property type="evidence" value="ECO:0007669"/>
    <property type="project" value="TreeGrafter"/>
</dbReference>
<comment type="similarity">
    <text evidence="2">Belongs to the rad1 family.</text>
</comment>
<dbReference type="EMBL" id="ML977161">
    <property type="protein sequence ID" value="KAF1985535.1"/>
    <property type="molecule type" value="Genomic_DNA"/>
</dbReference>
<dbReference type="PANTHER" id="PTHR10870">
    <property type="entry name" value="CELL CYCLE CHECKPOINT PROTEIN RAD1"/>
    <property type="match status" value="1"/>
</dbReference>
<dbReference type="GO" id="GO:0000077">
    <property type="term" value="P:DNA damage checkpoint signaling"/>
    <property type="evidence" value="ECO:0007669"/>
    <property type="project" value="InterPro"/>
</dbReference>
<comment type="subcellular location">
    <subcellularLocation>
        <location evidence="1">Nucleus</location>
    </subcellularLocation>
</comment>
<evidence type="ECO:0000313" key="8">
    <source>
        <dbReference type="Proteomes" id="UP000800041"/>
    </source>
</evidence>
<evidence type="ECO:0000256" key="2">
    <source>
        <dbReference type="ARBA" id="ARBA00010991"/>
    </source>
</evidence>
<dbReference type="Gene3D" id="3.70.10.10">
    <property type="match status" value="1"/>
</dbReference>
<evidence type="ECO:0000256" key="1">
    <source>
        <dbReference type="ARBA" id="ARBA00004123"/>
    </source>
</evidence>
<name>A0A6G1GX74_9PEZI</name>
<feature type="region of interest" description="Disordered" evidence="6">
    <location>
        <begin position="389"/>
        <end position="416"/>
    </location>
</feature>
<keyword evidence="5" id="KW-0539">Nucleus</keyword>
<dbReference type="AlphaFoldDB" id="A0A6G1GX74"/>
<keyword evidence="8" id="KW-1185">Reference proteome</keyword>
<keyword evidence="3" id="KW-0227">DNA damage</keyword>
<organism evidence="7 8">
    <name type="scientific">Aulographum hederae CBS 113979</name>
    <dbReference type="NCBI Taxonomy" id="1176131"/>
    <lineage>
        <taxon>Eukaryota</taxon>
        <taxon>Fungi</taxon>
        <taxon>Dikarya</taxon>
        <taxon>Ascomycota</taxon>
        <taxon>Pezizomycotina</taxon>
        <taxon>Dothideomycetes</taxon>
        <taxon>Pleosporomycetidae</taxon>
        <taxon>Aulographales</taxon>
        <taxon>Aulographaceae</taxon>
    </lineage>
</organism>
<dbReference type="PRINTS" id="PR01245">
    <property type="entry name" value="RAD1REC1"/>
</dbReference>
<dbReference type="Pfam" id="PF02144">
    <property type="entry name" value="Rad1"/>
    <property type="match status" value="1"/>
</dbReference>
<sequence>MSDVSDEDDPDRPLFTAVSSSARQLHALLRCINFGPKAQVQISAEGLRFSVEESSAMEGLAFLDKSLFTTYQFNAPPPPSSASSNHSTPTDASEDTTTVPTFEISLSALLSTLEILSTTPSLAPAGRDPYSAIPSRNPYLSTPTAFSPHTLGLPSICTFHYPHAGSPLLLTLSEASLNLRTTAELTTYVPHSEEDIPFARDAVMAKIIMRASYLLDGIVEIASTNPDKVTMSVSSTHPFFSLSSAGDLGSAVVEFARGKDGNRRRDPSDPFDQDGDEMTGGADGGGIARAAGTDKPPPLLETFQIARKTRISQTYKFSLIYAAARALAVATKVSVRMDREGVLSLQLMVEVDTGTGVGAKENGGAENVERGKMQPKVCFVEFRFVPLVAGDREDEGDDDDEEEEGEGAEGSETEEE</sequence>
<evidence type="ECO:0000256" key="3">
    <source>
        <dbReference type="ARBA" id="ARBA00022763"/>
    </source>
</evidence>
<dbReference type="Proteomes" id="UP000800041">
    <property type="component" value="Unassembled WGS sequence"/>
</dbReference>
<proteinExistence type="inferred from homology"/>
<dbReference type="InterPro" id="IPR003021">
    <property type="entry name" value="Rad1_Rec1_Rad17"/>
</dbReference>
<keyword evidence="4" id="KW-0234">DNA repair</keyword>
<evidence type="ECO:0000256" key="4">
    <source>
        <dbReference type="ARBA" id="ARBA00023204"/>
    </source>
</evidence>
<dbReference type="PANTHER" id="PTHR10870:SF0">
    <property type="entry name" value="CELL CYCLE CHECKPOINT PROTEIN RAD1"/>
    <property type="match status" value="1"/>
</dbReference>
<evidence type="ECO:0000256" key="6">
    <source>
        <dbReference type="SAM" id="MobiDB-lite"/>
    </source>
</evidence>
<evidence type="ECO:0000313" key="7">
    <source>
        <dbReference type="EMBL" id="KAF1985535.1"/>
    </source>
</evidence>